<keyword evidence="6" id="KW-0862">Zinc</keyword>
<dbReference type="InterPro" id="IPR026765">
    <property type="entry name" value="Tmem163"/>
</dbReference>
<dbReference type="SUPFAM" id="SSF161111">
    <property type="entry name" value="Cation efflux protein transmembrane domain-like"/>
    <property type="match status" value="1"/>
</dbReference>
<keyword evidence="14" id="KW-1185">Reference proteome</keyword>
<gene>
    <name evidence="13" type="ORF">GCM10007962_20270</name>
</gene>
<evidence type="ECO:0000256" key="7">
    <source>
        <dbReference type="ARBA" id="ARBA00022989"/>
    </source>
</evidence>
<sequence>MPDTKQLYKIAFGLAIFTIVYNIAEGVVSTFLGFEDESLTLFGFGSDSFIEVISGLGIAHMIIRIKKNPDSKRDDFERTALKVTGYAFYLLVIGLVITSFYNIWIDHKPITTFWGLIISVLSILVMWILVAWKRKVGNQLNSEPILADANCTMVCIYMSVILLLSSGIYELFQISYIDSIGTLALSYFAFKEGKECFEKAKSDKYCGCISC</sequence>
<evidence type="ECO:0000256" key="9">
    <source>
        <dbReference type="ARBA" id="ARBA00023136"/>
    </source>
</evidence>
<dbReference type="PANTHER" id="PTHR31937:SF2">
    <property type="entry name" value="TRANSMEMBRANE PROTEIN 163"/>
    <property type="match status" value="1"/>
</dbReference>
<evidence type="ECO:0000256" key="5">
    <source>
        <dbReference type="ARBA" id="ARBA00022753"/>
    </source>
</evidence>
<keyword evidence="10" id="KW-0968">Cytoplasmic vesicle</keyword>
<evidence type="ECO:0000256" key="10">
    <source>
        <dbReference type="ARBA" id="ARBA00023329"/>
    </source>
</evidence>
<dbReference type="PANTHER" id="PTHR31937">
    <property type="entry name" value="TRANSMEMBRANE PROTEIN 163"/>
    <property type="match status" value="1"/>
</dbReference>
<name>A0A8J3BJE9_9FLAO</name>
<evidence type="ECO:0000256" key="6">
    <source>
        <dbReference type="ARBA" id="ARBA00022833"/>
    </source>
</evidence>
<evidence type="ECO:0000313" key="14">
    <source>
        <dbReference type="Proteomes" id="UP000612329"/>
    </source>
</evidence>
<feature type="transmembrane region" description="Helical" evidence="11">
    <location>
        <begin position="7"/>
        <end position="24"/>
    </location>
</feature>
<evidence type="ECO:0000256" key="2">
    <source>
        <dbReference type="ARBA" id="ARBA00004644"/>
    </source>
</evidence>
<comment type="similarity">
    <text evidence="3">Belongs to the TMEM163 family.</text>
</comment>
<feature type="transmembrane region" description="Helical" evidence="11">
    <location>
        <begin position="111"/>
        <end position="132"/>
    </location>
</feature>
<dbReference type="EMBL" id="BMNR01000004">
    <property type="protein sequence ID" value="GGK25926.1"/>
    <property type="molecule type" value="Genomic_DNA"/>
</dbReference>
<keyword evidence="8" id="KW-0770">Synapse</keyword>
<evidence type="ECO:0000259" key="12">
    <source>
        <dbReference type="Pfam" id="PF01545"/>
    </source>
</evidence>
<protein>
    <submittedName>
        <fullName evidence="13">Membrane protein</fullName>
    </submittedName>
</protein>
<keyword evidence="7 11" id="KW-1133">Transmembrane helix</keyword>
<keyword evidence="4 11" id="KW-0812">Transmembrane</keyword>
<evidence type="ECO:0000256" key="3">
    <source>
        <dbReference type="ARBA" id="ARBA00008731"/>
    </source>
</evidence>
<feature type="transmembrane region" description="Helical" evidence="11">
    <location>
        <begin position="44"/>
        <end position="65"/>
    </location>
</feature>
<dbReference type="Pfam" id="PF01545">
    <property type="entry name" value="Cation_efflux"/>
    <property type="match status" value="1"/>
</dbReference>
<organism evidence="13 14">
    <name type="scientific">Yeosuana aromativorans</name>
    <dbReference type="NCBI Taxonomy" id="288019"/>
    <lineage>
        <taxon>Bacteria</taxon>
        <taxon>Pseudomonadati</taxon>
        <taxon>Bacteroidota</taxon>
        <taxon>Flavobacteriia</taxon>
        <taxon>Flavobacteriales</taxon>
        <taxon>Flavobacteriaceae</taxon>
        <taxon>Yeosuana</taxon>
    </lineage>
</organism>
<evidence type="ECO:0000256" key="4">
    <source>
        <dbReference type="ARBA" id="ARBA00022692"/>
    </source>
</evidence>
<feature type="transmembrane region" description="Helical" evidence="11">
    <location>
        <begin position="144"/>
        <end position="165"/>
    </location>
</feature>
<keyword evidence="9 11" id="KW-0472">Membrane</keyword>
<evidence type="ECO:0000313" key="13">
    <source>
        <dbReference type="EMBL" id="GGK25926.1"/>
    </source>
</evidence>
<evidence type="ECO:0000256" key="8">
    <source>
        <dbReference type="ARBA" id="ARBA00023018"/>
    </source>
</evidence>
<feature type="transmembrane region" description="Helical" evidence="11">
    <location>
        <begin position="86"/>
        <end position="105"/>
    </location>
</feature>
<evidence type="ECO:0000256" key="1">
    <source>
        <dbReference type="ARBA" id="ARBA00004146"/>
    </source>
</evidence>
<dbReference type="Gene3D" id="1.20.1510.10">
    <property type="entry name" value="Cation efflux protein transmembrane domain"/>
    <property type="match status" value="1"/>
</dbReference>
<proteinExistence type="inferred from homology"/>
<dbReference type="Proteomes" id="UP000612329">
    <property type="component" value="Unassembled WGS sequence"/>
</dbReference>
<dbReference type="RefSeq" id="WP_188652664.1">
    <property type="nucleotide sequence ID" value="NZ_BMNR01000004.1"/>
</dbReference>
<keyword evidence="5" id="KW-0967">Endosome</keyword>
<dbReference type="AlphaFoldDB" id="A0A8J3BJE9"/>
<reference evidence="13" key="1">
    <citation type="journal article" date="2014" name="Int. J. Syst. Evol. Microbiol.">
        <title>Complete genome sequence of Corynebacterium casei LMG S-19264T (=DSM 44701T), isolated from a smear-ripened cheese.</title>
        <authorList>
            <consortium name="US DOE Joint Genome Institute (JGI-PGF)"/>
            <person name="Walter F."/>
            <person name="Albersmeier A."/>
            <person name="Kalinowski J."/>
            <person name="Ruckert C."/>
        </authorList>
    </citation>
    <scope>NUCLEOTIDE SEQUENCE</scope>
    <source>
        <strain evidence="13">JCM 12862</strain>
    </source>
</reference>
<reference evidence="13" key="2">
    <citation type="submission" date="2020-09" db="EMBL/GenBank/DDBJ databases">
        <authorList>
            <person name="Sun Q."/>
            <person name="Ohkuma M."/>
        </authorList>
    </citation>
    <scope>NUCLEOTIDE SEQUENCE</scope>
    <source>
        <strain evidence="13">JCM 12862</strain>
    </source>
</reference>
<accession>A0A8J3BJE9</accession>
<comment type="caution">
    <text evidence="13">The sequence shown here is derived from an EMBL/GenBank/DDBJ whole genome shotgun (WGS) entry which is preliminary data.</text>
</comment>
<evidence type="ECO:0000256" key="11">
    <source>
        <dbReference type="SAM" id="Phobius"/>
    </source>
</evidence>
<dbReference type="InterPro" id="IPR058533">
    <property type="entry name" value="Cation_efflux_TM"/>
</dbReference>
<dbReference type="GO" id="GO:0016020">
    <property type="term" value="C:membrane"/>
    <property type="evidence" value="ECO:0007669"/>
    <property type="project" value="InterPro"/>
</dbReference>
<dbReference type="GO" id="GO:0031410">
    <property type="term" value="C:cytoplasmic vesicle"/>
    <property type="evidence" value="ECO:0007669"/>
    <property type="project" value="UniProtKB-KW"/>
</dbReference>
<dbReference type="InterPro" id="IPR027469">
    <property type="entry name" value="Cation_efflux_TMD_sf"/>
</dbReference>
<dbReference type="GO" id="GO:0008324">
    <property type="term" value="F:monoatomic cation transmembrane transporter activity"/>
    <property type="evidence" value="ECO:0007669"/>
    <property type="project" value="InterPro"/>
</dbReference>
<comment type="subcellular location">
    <subcellularLocation>
        <location evidence="2">Cytoplasmic vesicle</location>
        <location evidence="2">Secretory vesicle</location>
        <location evidence="2">Synaptic vesicle membrane</location>
        <topology evidence="2">Multi-pass membrane protein</topology>
    </subcellularLocation>
    <subcellularLocation>
        <location evidence="1">Early endosome membrane</location>
    </subcellularLocation>
</comment>
<feature type="domain" description="Cation efflux protein transmembrane" evidence="12">
    <location>
        <begin position="19"/>
        <end position="197"/>
    </location>
</feature>